<evidence type="ECO:0000256" key="1">
    <source>
        <dbReference type="SAM" id="MobiDB-lite"/>
    </source>
</evidence>
<proteinExistence type="predicted"/>
<dbReference type="GeneID" id="10507528"/>
<dbReference type="Proteomes" id="UP000001064">
    <property type="component" value="Unassembled WGS sequence"/>
</dbReference>
<gene>
    <name evidence="2" type="ORF">DICPUDRAFT_82013</name>
</gene>
<dbReference type="InParanoid" id="F0ZV96"/>
<feature type="compositionally biased region" description="Basic residues" evidence="1">
    <location>
        <begin position="1"/>
        <end position="10"/>
    </location>
</feature>
<name>F0ZV96_DICPU</name>
<organism evidence="2 3">
    <name type="scientific">Dictyostelium purpureum</name>
    <name type="common">Slime mold</name>
    <dbReference type="NCBI Taxonomy" id="5786"/>
    <lineage>
        <taxon>Eukaryota</taxon>
        <taxon>Amoebozoa</taxon>
        <taxon>Evosea</taxon>
        <taxon>Eumycetozoa</taxon>
        <taxon>Dictyostelia</taxon>
        <taxon>Dictyosteliales</taxon>
        <taxon>Dictyosteliaceae</taxon>
        <taxon>Dictyostelium</taxon>
    </lineage>
</organism>
<dbReference type="VEuPathDB" id="AmoebaDB:DICPUDRAFT_82013"/>
<dbReference type="EMBL" id="GL871210">
    <property type="protein sequence ID" value="EGC32128.1"/>
    <property type="molecule type" value="Genomic_DNA"/>
</dbReference>
<protein>
    <submittedName>
        <fullName evidence="2">Uncharacterized protein</fullName>
    </submittedName>
</protein>
<reference evidence="3" key="1">
    <citation type="journal article" date="2011" name="Genome Biol.">
        <title>Comparative genomics of the social amoebae Dictyostelium discoideum and Dictyostelium purpureum.</title>
        <authorList>
            <consortium name="US DOE Joint Genome Institute (JGI-PGF)"/>
            <person name="Sucgang R."/>
            <person name="Kuo A."/>
            <person name="Tian X."/>
            <person name="Salerno W."/>
            <person name="Parikh A."/>
            <person name="Feasley C.L."/>
            <person name="Dalin E."/>
            <person name="Tu H."/>
            <person name="Huang E."/>
            <person name="Barry K."/>
            <person name="Lindquist E."/>
            <person name="Shapiro H."/>
            <person name="Bruce D."/>
            <person name="Schmutz J."/>
            <person name="Salamov A."/>
            <person name="Fey P."/>
            <person name="Gaudet P."/>
            <person name="Anjard C."/>
            <person name="Babu M.M."/>
            <person name="Basu S."/>
            <person name="Bushmanova Y."/>
            <person name="van der Wel H."/>
            <person name="Katoh-Kurasawa M."/>
            <person name="Dinh C."/>
            <person name="Coutinho P.M."/>
            <person name="Saito T."/>
            <person name="Elias M."/>
            <person name="Schaap P."/>
            <person name="Kay R.R."/>
            <person name="Henrissat B."/>
            <person name="Eichinger L."/>
            <person name="Rivero F."/>
            <person name="Putnam N.H."/>
            <person name="West C.M."/>
            <person name="Loomis W.F."/>
            <person name="Chisholm R.L."/>
            <person name="Shaulsky G."/>
            <person name="Strassmann J.E."/>
            <person name="Queller D.C."/>
            <person name="Kuspa A."/>
            <person name="Grigoriev I.V."/>
        </authorList>
    </citation>
    <scope>NUCLEOTIDE SEQUENCE [LARGE SCALE GENOMIC DNA]</scope>
    <source>
        <strain evidence="3">QSDP1</strain>
    </source>
</reference>
<feature type="compositionally biased region" description="Basic and acidic residues" evidence="1">
    <location>
        <begin position="20"/>
        <end position="43"/>
    </location>
</feature>
<dbReference type="RefSeq" id="XP_003291337.1">
    <property type="nucleotide sequence ID" value="XM_003291289.1"/>
</dbReference>
<accession>F0ZV96</accession>
<sequence length="150" mass="17699">MFNKLLKRSTTKLNLKNKNNKKEDKETKKRNEYLKSINNDKKQNGEIKRSESFYKLKRTSSNIGSVIYKSIDNISTPTNIMFCRSTSSYNIISDNNINTDVDEDDYDYDYNDNDIISNHNSSSHDIKNTKEFEKIKNSIYVSKMFNFYLL</sequence>
<dbReference type="KEGG" id="dpp:DICPUDRAFT_82013"/>
<keyword evidence="3" id="KW-1185">Reference proteome</keyword>
<feature type="region of interest" description="Disordered" evidence="1">
    <location>
        <begin position="1"/>
        <end position="43"/>
    </location>
</feature>
<evidence type="ECO:0000313" key="3">
    <source>
        <dbReference type="Proteomes" id="UP000001064"/>
    </source>
</evidence>
<dbReference type="AlphaFoldDB" id="F0ZV96"/>
<evidence type="ECO:0000313" key="2">
    <source>
        <dbReference type="EMBL" id="EGC32128.1"/>
    </source>
</evidence>